<name>X1IQ03_9ZZZZ</name>
<reference evidence="1" key="1">
    <citation type="journal article" date="2014" name="Front. Microbiol.">
        <title>High frequency of phylogenetically diverse reductive dehalogenase-homologous genes in deep subseafloor sedimentary metagenomes.</title>
        <authorList>
            <person name="Kawai M."/>
            <person name="Futagami T."/>
            <person name="Toyoda A."/>
            <person name="Takaki Y."/>
            <person name="Nishi S."/>
            <person name="Hori S."/>
            <person name="Arai W."/>
            <person name="Tsubouchi T."/>
            <person name="Morono Y."/>
            <person name="Uchiyama I."/>
            <person name="Ito T."/>
            <person name="Fujiyama A."/>
            <person name="Inagaki F."/>
            <person name="Takami H."/>
        </authorList>
    </citation>
    <scope>NUCLEOTIDE SEQUENCE</scope>
    <source>
        <strain evidence="1">Expedition CK06-06</strain>
    </source>
</reference>
<organism evidence="1">
    <name type="scientific">marine sediment metagenome</name>
    <dbReference type="NCBI Taxonomy" id="412755"/>
    <lineage>
        <taxon>unclassified sequences</taxon>
        <taxon>metagenomes</taxon>
        <taxon>ecological metagenomes</taxon>
    </lineage>
</organism>
<accession>X1IQ03</accession>
<protein>
    <submittedName>
        <fullName evidence="1">Uncharacterized protein</fullName>
    </submittedName>
</protein>
<sequence>MTPIDQLRATKEKLPPELREQILALGAEAVSPLIEILEDEPLGMSESPAEGWPPIHAVELLADLEAAEAVEPMLDVLVETNFDHVINSHLVDRLPEFGAAVLEPALLRLKDAHEVDVAHALVAVLANLGIKDERIFDAICDVFD</sequence>
<evidence type="ECO:0000313" key="1">
    <source>
        <dbReference type="EMBL" id="GAH71340.1"/>
    </source>
</evidence>
<feature type="non-terminal residue" evidence="1">
    <location>
        <position position="144"/>
    </location>
</feature>
<comment type="caution">
    <text evidence="1">The sequence shown here is derived from an EMBL/GenBank/DDBJ whole genome shotgun (WGS) entry which is preliminary data.</text>
</comment>
<gene>
    <name evidence="1" type="ORF">S03H2_51192</name>
</gene>
<dbReference type="AlphaFoldDB" id="X1IQ03"/>
<dbReference type="EMBL" id="BARU01032459">
    <property type="protein sequence ID" value="GAH71340.1"/>
    <property type="molecule type" value="Genomic_DNA"/>
</dbReference>
<proteinExistence type="predicted"/>